<reference evidence="2 3" key="1">
    <citation type="submission" date="2013-01" db="EMBL/GenBank/DDBJ databases">
        <authorList>
            <person name="Bench S."/>
        </authorList>
    </citation>
    <scope>NUCLEOTIDE SEQUENCE [LARGE SCALE GENOMIC DNA]</scope>
    <source>
        <strain evidence="2 3">WH 0005</strain>
    </source>
</reference>
<keyword evidence="1" id="KW-1133">Transmembrane helix</keyword>
<dbReference type="EMBL" id="CAQL01000766">
    <property type="protein sequence ID" value="CCQ57112.1"/>
    <property type="molecule type" value="Genomic_DNA"/>
</dbReference>
<evidence type="ECO:0000256" key="1">
    <source>
        <dbReference type="SAM" id="Phobius"/>
    </source>
</evidence>
<organism evidence="2 3">
    <name type="scientific">Crocosphaera watsonii WH 0005</name>
    <dbReference type="NCBI Taxonomy" id="423472"/>
    <lineage>
        <taxon>Bacteria</taxon>
        <taxon>Bacillati</taxon>
        <taxon>Cyanobacteriota</taxon>
        <taxon>Cyanophyceae</taxon>
        <taxon>Oscillatoriophycideae</taxon>
        <taxon>Chroococcales</taxon>
        <taxon>Aphanothecaceae</taxon>
        <taxon>Crocosphaera</taxon>
    </lineage>
</organism>
<keyword evidence="1" id="KW-0472">Membrane</keyword>
<sequence length="45" mass="5113">MIILMRFMVAATIVFIIADIIPFPNYPSGYIATTISEHNQNQKTK</sequence>
<proteinExistence type="predicted"/>
<accession>T2IWC3</accession>
<evidence type="ECO:0000313" key="2">
    <source>
        <dbReference type="EMBL" id="CCQ57112.1"/>
    </source>
</evidence>
<comment type="caution">
    <text evidence="2">The sequence shown here is derived from an EMBL/GenBank/DDBJ whole genome shotgun (WGS) entry which is preliminary data.</text>
</comment>
<dbReference type="AlphaFoldDB" id="T2IWC3"/>
<gene>
    <name evidence="2" type="ORF">CWATWH0005_5384</name>
</gene>
<reference evidence="2 3" key="2">
    <citation type="submission" date="2013-09" db="EMBL/GenBank/DDBJ databases">
        <title>Whole genome comparison of six Crocosphaera watsonii strains with differing phenotypes.</title>
        <authorList>
            <person name="Bench S.R."/>
            <person name="Heller P."/>
            <person name="Frank I."/>
            <person name="Arciniega M."/>
            <person name="Shilova I.N."/>
            <person name="Zehr J.P."/>
        </authorList>
    </citation>
    <scope>NUCLEOTIDE SEQUENCE [LARGE SCALE GENOMIC DNA]</scope>
    <source>
        <strain evidence="2 3">WH 0005</strain>
    </source>
</reference>
<dbReference type="Proteomes" id="UP000017981">
    <property type="component" value="Unassembled WGS sequence"/>
</dbReference>
<name>T2IWC3_CROWT</name>
<protein>
    <submittedName>
        <fullName evidence="2">Uncharacterized protein</fullName>
    </submittedName>
</protein>
<dbReference type="RefSeq" id="WP_021833399.1">
    <property type="nucleotide sequence ID" value="NZ_CAQL01000766.1"/>
</dbReference>
<keyword evidence="1" id="KW-0812">Transmembrane</keyword>
<evidence type="ECO:0000313" key="3">
    <source>
        <dbReference type="Proteomes" id="UP000017981"/>
    </source>
</evidence>
<feature type="transmembrane region" description="Helical" evidence="1">
    <location>
        <begin position="7"/>
        <end position="24"/>
    </location>
</feature>